<dbReference type="SUPFAM" id="SSF57184">
    <property type="entry name" value="Growth factor receptor domain"/>
    <property type="match status" value="1"/>
</dbReference>
<dbReference type="InterPro" id="IPR000884">
    <property type="entry name" value="TSP1_rpt"/>
</dbReference>
<dbReference type="Pfam" id="PF00219">
    <property type="entry name" value="IGFBP"/>
    <property type="match status" value="1"/>
</dbReference>
<keyword evidence="6" id="KW-0964">Secreted</keyword>
<dbReference type="GO" id="GO:0030316">
    <property type="term" value="P:osteoclast differentiation"/>
    <property type="evidence" value="ECO:0007669"/>
    <property type="project" value="Ensembl"/>
</dbReference>
<evidence type="ECO:0000313" key="23">
    <source>
        <dbReference type="Proteomes" id="UP000002279"/>
    </source>
</evidence>
<evidence type="ECO:0000256" key="14">
    <source>
        <dbReference type="ARBA" id="ARBA00042352"/>
    </source>
</evidence>
<proteinExistence type="inferred from homology"/>
<dbReference type="GO" id="GO:0005829">
    <property type="term" value="C:cytosol"/>
    <property type="evidence" value="ECO:0007669"/>
    <property type="project" value="Ensembl"/>
</dbReference>
<dbReference type="eggNOG" id="ENOG502QQQQ">
    <property type="taxonomic scope" value="Eukaryota"/>
</dbReference>
<evidence type="ECO:0000256" key="1">
    <source>
        <dbReference type="ARBA" id="ARBA00004496"/>
    </source>
</evidence>
<dbReference type="GO" id="GO:0031012">
    <property type="term" value="C:extracellular matrix"/>
    <property type="evidence" value="ECO:0000318"/>
    <property type="project" value="GO_Central"/>
</dbReference>
<dbReference type="OMA" id="RKIMWIN"/>
<dbReference type="SUPFAM" id="SSF57603">
    <property type="entry name" value="FnI-like domain"/>
    <property type="match status" value="1"/>
</dbReference>
<dbReference type="PANTHER" id="PTHR11348:SF4">
    <property type="entry name" value="CCN FAMILY MEMBER 4"/>
    <property type="match status" value="1"/>
</dbReference>
<dbReference type="GO" id="GO:0001649">
    <property type="term" value="P:osteoblast differentiation"/>
    <property type="evidence" value="ECO:0007669"/>
    <property type="project" value="Ensembl"/>
</dbReference>
<dbReference type="GO" id="GO:0008201">
    <property type="term" value="F:heparin binding"/>
    <property type="evidence" value="ECO:0000318"/>
    <property type="project" value="GO_Central"/>
</dbReference>
<dbReference type="PANTHER" id="PTHR11348">
    <property type="entry name" value="CONNECTIVE TISSUE GROWTH FACTOR-RELATED"/>
    <property type="match status" value="1"/>
</dbReference>
<dbReference type="InterPro" id="IPR006207">
    <property type="entry name" value="Cys_knot_C"/>
</dbReference>
<evidence type="ECO:0000256" key="2">
    <source>
        <dbReference type="ARBA" id="ARBA00004610"/>
    </source>
</evidence>
<dbReference type="Pfam" id="PF00093">
    <property type="entry name" value="VWC"/>
    <property type="match status" value="1"/>
</dbReference>
<dbReference type="SUPFAM" id="SSF82895">
    <property type="entry name" value="TSP-1 type 1 repeat"/>
    <property type="match status" value="1"/>
</dbReference>
<dbReference type="GO" id="GO:0090303">
    <property type="term" value="P:positive regulation of wound healing"/>
    <property type="evidence" value="ECO:0007669"/>
    <property type="project" value="Ensembl"/>
</dbReference>
<dbReference type="RefSeq" id="XP_007661866.2">
    <property type="nucleotide sequence ID" value="XM_007663676.4"/>
</dbReference>
<dbReference type="Bgee" id="ENSOANG00000010062">
    <property type="expression patterns" value="Expressed in ovary and 5 other cell types or tissues"/>
</dbReference>
<dbReference type="PROSITE" id="PS01185">
    <property type="entry name" value="CTCK_1"/>
    <property type="match status" value="1"/>
</dbReference>
<dbReference type="SMART" id="SM00214">
    <property type="entry name" value="VWC"/>
    <property type="match status" value="1"/>
</dbReference>
<dbReference type="InterPro" id="IPR000867">
    <property type="entry name" value="IGFBP-like"/>
</dbReference>
<evidence type="ECO:0000256" key="7">
    <source>
        <dbReference type="ARBA" id="ARBA00022729"/>
    </source>
</evidence>
<dbReference type="GO" id="GO:0045599">
    <property type="term" value="P:negative regulation of fat cell differentiation"/>
    <property type="evidence" value="ECO:0007669"/>
    <property type="project" value="Ensembl"/>
</dbReference>
<dbReference type="OrthoDB" id="365605at2759"/>
<evidence type="ECO:0000256" key="6">
    <source>
        <dbReference type="ARBA" id="ARBA00022525"/>
    </source>
</evidence>
<gene>
    <name evidence="22" type="primary">CCN4</name>
</gene>
<dbReference type="InterPro" id="IPR009030">
    <property type="entry name" value="Growth_fac_rcpt_cys_sf"/>
</dbReference>
<dbReference type="SMART" id="SM00209">
    <property type="entry name" value="TSP1"/>
    <property type="match status" value="1"/>
</dbReference>
<dbReference type="FunCoup" id="F6UH66">
    <property type="interactions" value="197"/>
</dbReference>
<feature type="domain" description="VWFC" evidence="20">
    <location>
        <begin position="122"/>
        <end position="187"/>
    </location>
</feature>
<feature type="domain" description="IGFBP N-terminal" evidence="21">
    <location>
        <begin position="46"/>
        <end position="119"/>
    </location>
</feature>
<keyword evidence="7 18" id="KW-0732">Signal</keyword>
<evidence type="ECO:0000256" key="16">
    <source>
        <dbReference type="ARBA" id="ARBA00077787"/>
    </source>
</evidence>
<dbReference type="GO" id="GO:0007155">
    <property type="term" value="P:cell adhesion"/>
    <property type="evidence" value="ECO:0000318"/>
    <property type="project" value="GO_Central"/>
</dbReference>
<dbReference type="PROSITE" id="PS50092">
    <property type="entry name" value="TSP1"/>
    <property type="match status" value="1"/>
</dbReference>
<keyword evidence="11" id="KW-1015">Disulfide bond</keyword>
<comment type="subunit">
    <text evidence="15">Interacts with FBLN1. Interacts (via CTCK domain) with NOTCH1 (via the EGF-like repeat region). Interacts with GJA1/CX43. Interacts with ITGA5:ITGB1, ITGAV:ITGB3 and ITGAV:ITGB5. Interacts with ZDHHC22; the interaction may lead to CCN3 palmitoylation.</text>
</comment>
<dbReference type="GO" id="GO:0045669">
    <property type="term" value="P:positive regulation of osteoblast differentiation"/>
    <property type="evidence" value="ECO:0007669"/>
    <property type="project" value="Ensembl"/>
</dbReference>
<dbReference type="PROSITE" id="PS01225">
    <property type="entry name" value="CTCK_2"/>
    <property type="match status" value="1"/>
</dbReference>
<dbReference type="GO" id="GO:0042593">
    <property type="term" value="P:glucose homeostasis"/>
    <property type="evidence" value="ECO:0007669"/>
    <property type="project" value="Ensembl"/>
</dbReference>
<dbReference type="Ensembl" id="ENSOANT00000015955.4">
    <property type="protein sequence ID" value="ENSOANP00000015952.3"/>
    <property type="gene ID" value="ENSOANG00000010062.4"/>
</dbReference>
<dbReference type="Pfam" id="PF19035">
    <property type="entry name" value="TSP1_CCN"/>
    <property type="match status" value="1"/>
</dbReference>
<reference evidence="22 23" key="1">
    <citation type="journal article" date="2008" name="Nature">
        <title>Genome analysis of the platypus reveals unique signatures of evolution.</title>
        <authorList>
            <person name="Warren W.C."/>
            <person name="Hillier L.W."/>
            <person name="Marshall Graves J.A."/>
            <person name="Birney E."/>
            <person name="Ponting C.P."/>
            <person name="Grutzner F."/>
            <person name="Belov K."/>
            <person name="Miller W."/>
            <person name="Clarke L."/>
            <person name="Chinwalla A.T."/>
            <person name="Yang S.P."/>
            <person name="Heger A."/>
            <person name="Locke D.P."/>
            <person name="Miethke P."/>
            <person name="Waters P.D."/>
            <person name="Veyrunes F."/>
            <person name="Fulton L."/>
            <person name="Fulton B."/>
            <person name="Graves T."/>
            <person name="Wallis J."/>
            <person name="Puente X.S."/>
            <person name="Lopez-Otin C."/>
            <person name="Ordonez G.R."/>
            <person name="Eichler E.E."/>
            <person name="Chen L."/>
            <person name="Cheng Z."/>
            <person name="Deakin J.E."/>
            <person name="Alsop A."/>
            <person name="Thompson K."/>
            <person name="Kirby P."/>
            <person name="Papenfuss A.T."/>
            <person name="Wakefield M.J."/>
            <person name="Olender T."/>
            <person name="Lancet D."/>
            <person name="Huttley G.A."/>
            <person name="Smit A.F."/>
            <person name="Pask A."/>
            <person name="Temple-Smith P."/>
            <person name="Batzer M.A."/>
            <person name="Walker J.A."/>
            <person name="Konkel M.K."/>
            <person name="Harris R.S."/>
            <person name="Whittington C.M."/>
            <person name="Wong E.S."/>
            <person name="Gemmell N.J."/>
            <person name="Buschiazzo E."/>
            <person name="Vargas Jentzsch I.M."/>
            <person name="Merkel A."/>
            <person name="Schmitz J."/>
            <person name="Zemann A."/>
            <person name="Churakov G."/>
            <person name="Kriegs J.O."/>
            <person name="Brosius J."/>
            <person name="Murchison E.P."/>
            <person name="Sachidanandam R."/>
            <person name="Smith C."/>
            <person name="Hannon G.J."/>
            <person name="Tsend-Ayush E."/>
            <person name="McMillan D."/>
            <person name="Attenborough R."/>
            <person name="Rens W."/>
            <person name="Ferguson-Smith M."/>
            <person name="Lefevre C.M."/>
            <person name="Sharp J.A."/>
            <person name="Nicholas K.R."/>
            <person name="Ray D.A."/>
            <person name="Kube M."/>
            <person name="Reinhardt R."/>
            <person name="Pringle T.H."/>
            <person name="Taylor J."/>
            <person name="Jones R.C."/>
            <person name="Nixon B."/>
            <person name="Dacheux J.L."/>
            <person name="Niwa H."/>
            <person name="Sekita Y."/>
            <person name="Huang X."/>
            <person name="Stark A."/>
            <person name="Kheradpour P."/>
            <person name="Kellis M."/>
            <person name="Flicek P."/>
            <person name="Chen Y."/>
            <person name="Webber C."/>
            <person name="Hardison R."/>
            <person name="Nelson J."/>
            <person name="Hallsworth-Pepin K."/>
            <person name="Delehaunty K."/>
            <person name="Markovic C."/>
            <person name="Minx P."/>
            <person name="Feng Y."/>
            <person name="Kremitzki C."/>
            <person name="Mitreva M."/>
            <person name="Glasscock J."/>
            <person name="Wylie T."/>
            <person name="Wohldmann P."/>
            <person name="Thiru P."/>
            <person name="Nhan M.N."/>
            <person name="Pohl C.S."/>
            <person name="Smith S.M."/>
            <person name="Hou S."/>
            <person name="Nefedov M."/>
            <person name="de Jong P.J."/>
            <person name="Renfree M.B."/>
            <person name="Mardis E.R."/>
            <person name="Wilson R.K."/>
        </authorList>
    </citation>
    <scope>NUCLEOTIDE SEQUENCE [LARGE SCALE GENOMIC DNA]</scope>
    <source>
        <strain evidence="22 23">Glennie</strain>
    </source>
</reference>
<evidence type="ECO:0000256" key="3">
    <source>
        <dbReference type="ARBA" id="ARBA00004613"/>
    </source>
</evidence>
<dbReference type="GO" id="GO:0032331">
    <property type="term" value="P:negative regulation of chondrocyte differentiation"/>
    <property type="evidence" value="ECO:0007669"/>
    <property type="project" value="Ensembl"/>
</dbReference>
<dbReference type="GO" id="GO:0060348">
    <property type="term" value="P:bone development"/>
    <property type="evidence" value="ECO:0007669"/>
    <property type="project" value="Ensembl"/>
</dbReference>
<dbReference type="GO" id="GO:0030177">
    <property type="term" value="P:positive regulation of Wnt signaling pathway"/>
    <property type="evidence" value="ECO:0007669"/>
    <property type="project" value="Ensembl"/>
</dbReference>
<organism evidence="22 23">
    <name type="scientific">Ornithorhynchus anatinus</name>
    <name type="common">Duckbill platypus</name>
    <dbReference type="NCBI Taxonomy" id="9258"/>
    <lineage>
        <taxon>Eukaryota</taxon>
        <taxon>Metazoa</taxon>
        <taxon>Chordata</taxon>
        <taxon>Craniata</taxon>
        <taxon>Vertebrata</taxon>
        <taxon>Euteleostomi</taxon>
        <taxon>Mammalia</taxon>
        <taxon>Monotremata</taxon>
        <taxon>Ornithorhynchidae</taxon>
        <taxon>Ornithorhynchus</taxon>
    </lineage>
</organism>
<dbReference type="InterPro" id="IPR050941">
    <property type="entry name" value="CCN"/>
</dbReference>
<evidence type="ECO:0000256" key="9">
    <source>
        <dbReference type="ARBA" id="ARBA00022949"/>
    </source>
</evidence>
<evidence type="ECO:0000259" key="21">
    <source>
        <dbReference type="PROSITE" id="PS51323"/>
    </source>
</evidence>
<comment type="subcellular location">
    <subcellularLocation>
        <location evidence="2">Cell junction</location>
        <location evidence="2">Gap junction</location>
    </subcellularLocation>
    <subcellularLocation>
        <location evidence="1">Cytoplasm</location>
    </subcellularLocation>
    <subcellularLocation>
        <location evidence="3">Secreted</location>
    </subcellularLocation>
</comment>
<dbReference type="HOGENOM" id="CLU_063247_1_0_1"/>
<protein>
    <recommendedName>
        <fullName evidence="13">CCN family member 3</fullName>
    </recommendedName>
    <alternativeName>
        <fullName evidence="14">Cellular communication network factor 3</fullName>
    </alternativeName>
    <alternativeName>
        <fullName evidence="16">Protein NOV homolog</fullName>
    </alternativeName>
</protein>
<evidence type="ECO:0000259" key="20">
    <source>
        <dbReference type="PROSITE" id="PS50184"/>
    </source>
</evidence>
<dbReference type="GO" id="GO:0005921">
    <property type="term" value="C:gap junction"/>
    <property type="evidence" value="ECO:0007669"/>
    <property type="project" value="UniProtKB-SubCell"/>
</dbReference>
<keyword evidence="23" id="KW-1185">Reference proteome</keyword>
<feature type="chain" id="PRO_5027827002" description="CCN family member 3" evidence="18">
    <location>
        <begin position="21"/>
        <end position="367"/>
    </location>
</feature>
<keyword evidence="9" id="KW-0965">Cell junction</keyword>
<dbReference type="InterPro" id="IPR001007">
    <property type="entry name" value="VWF_dom"/>
</dbReference>
<dbReference type="GO" id="GO:0045597">
    <property type="term" value="P:positive regulation of cell differentiation"/>
    <property type="evidence" value="ECO:0000318"/>
    <property type="project" value="GO_Central"/>
</dbReference>
<dbReference type="AlphaFoldDB" id="F6UH66"/>
<keyword evidence="10" id="KW-0339">Growth factor</keyword>
<dbReference type="PIRSF" id="PIRSF036495">
    <property type="entry name" value="IGFBP_rP_CNN"/>
    <property type="match status" value="1"/>
</dbReference>
<accession>F6UH66</accession>
<evidence type="ECO:0000256" key="18">
    <source>
        <dbReference type="SAM" id="SignalP"/>
    </source>
</evidence>
<feature type="signal peptide" evidence="18">
    <location>
        <begin position="1"/>
        <end position="20"/>
    </location>
</feature>
<evidence type="ECO:0000256" key="8">
    <source>
        <dbReference type="ARBA" id="ARBA00022868"/>
    </source>
</evidence>
<dbReference type="GO" id="GO:0001817">
    <property type="term" value="P:regulation of cytokine production"/>
    <property type="evidence" value="ECO:0007669"/>
    <property type="project" value="Ensembl"/>
</dbReference>
<comment type="caution">
    <text evidence="17">Lacks conserved residue(s) required for the propagation of feature annotation.</text>
</comment>
<evidence type="ECO:0000313" key="22">
    <source>
        <dbReference type="Ensembl" id="ENSOANP00000015952.3"/>
    </source>
</evidence>
<comment type="similarity">
    <text evidence="4">Belongs to the CCN family.</text>
</comment>
<dbReference type="GO" id="GO:0007165">
    <property type="term" value="P:signal transduction"/>
    <property type="evidence" value="ECO:0000318"/>
    <property type="project" value="GO_Central"/>
</dbReference>
<dbReference type="InterPro" id="IPR036383">
    <property type="entry name" value="TSP1_rpt_sf"/>
</dbReference>
<reference evidence="22" key="2">
    <citation type="submission" date="2025-08" db="UniProtKB">
        <authorList>
            <consortium name="Ensembl"/>
        </authorList>
    </citation>
    <scope>IDENTIFICATION</scope>
    <source>
        <strain evidence="22">Glennie</strain>
    </source>
</reference>
<dbReference type="PROSITE" id="PS50184">
    <property type="entry name" value="VWFC_2"/>
    <property type="match status" value="1"/>
</dbReference>
<reference evidence="22" key="3">
    <citation type="submission" date="2025-09" db="UniProtKB">
        <authorList>
            <consortium name="Ensembl"/>
        </authorList>
    </citation>
    <scope>IDENTIFICATION</scope>
    <source>
        <strain evidence="22">Glennie</strain>
    </source>
</reference>
<evidence type="ECO:0000256" key="4">
    <source>
        <dbReference type="ARBA" id="ARBA00008125"/>
    </source>
</evidence>
<evidence type="ECO:0000256" key="10">
    <source>
        <dbReference type="ARBA" id="ARBA00023030"/>
    </source>
</evidence>
<evidence type="ECO:0000259" key="19">
    <source>
        <dbReference type="PROSITE" id="PS01225"/>
    </source>
</evidence>
<dbReference type="InterPro" id="IPR043973">
    <property type="entry name" value="TSP1_CCN"/>
</dbReference>
<dbReference type="GO" id="GO:0005178">
    <property type="term" value="F:integrin binding"/>
    <property type="evidence" value="ECO:0000318"/>
    <property type="project" value="GO_Central"/>
</dbReference>
<dbReference type="GO" id="GO:0050729">
    <property type="term" value="P:positive regulation of inflammatory response"/>
    <property type="evidence" value="ECO:0007669"/>
    <property type="project" value="Ensembl"/>
</dbReference>
<evidence type="ECO:0000256" key="15">
    <source>
        <dbReference type="ARBA" id="ARBA00066107"/>
    </source>
</evidence>
<evidence type="ECO:0000256" key="13">
    <source>
        <dbReference type="ARBA" id="ARBA00039944"/>
    </source>
</evidence>
<name>F6UH66_ORNAN</name>
<dbReference type="CTD" id="8840"/>
<dbReference type="InterPro" id="IPR012395">
    <property type="entry name" value="IGFBP_CNN"/>
</dbReference>
<keyword evidence="8" id="KW-0303">Gap junction</keyword>
<keyword evidence="12" id="KW-0325">Glycoprotein</keyword>
<dbReference type="Proteomes" id="UP000002279">
    <property type="component" value="Chromosome 4"/>
</dbReference>
<keyword evidence="5" id="KW-0963">Cytoplasm</keyword>
<dbReference type="KEGG" id="oaa:100081234"/>
<dbReference type="GeneTree" id="ENSGT00940000158587"/>
<dbReference type="InterPro" id="IPR017891">
    <property type="entry name" value="Insulin_GF-bd_Cys-rich_CS"/>
</dbReference>
<dbReference type="GO" id="GO:0005615">
    <property type="term" value="C:extracellular space"/>
    <property type="evidence" value="ECO:0000318"/>
    <property type="project" value="GO_Central"/>
</dbReference>
<dbReference type="PROSITE" id="PS00222">
    <property type="entry name" value="IGFBP_N_1"/>
    <property type="match status" value="1"/>
</dbReference>
<dbReference type="GO" id="GO:0008083">
    <property type="term" value="F:growth factor activity"/>
    <property type="evidence" value="ECO:0007669"/>
    <property type="project" value="UniProtKB-KW"/>
</dbReference>
<evidence type="ECO:0000256" key="5">
    <source>
        <dbReference type="ARBA" id="ARBA00022490"/>
    </source>
</evidence>
<dbReference type="PROSITE" id="PS51323">
    <property type="entry name" value="IGFBP_N_2"/>
    <property type="match status" value="1"/>
</dbReference>
<dbReference type="InterPro" id="IPR006208">
    <property type="entry name" value="Glyco_hormone_CN"/>
</dbReference>
<feature type="domain" description="CTCK" evidence="19">
    <location>
        <begin position="273"/>
        <end position="347"/>
    </location>
</feature>
<dbReference type="FunFam" id="2.20.100.10:FF:000046">
    <property type="entry name" value="Cellular communication network factor 4"/>
    <property type="match status" value="1"/>
</dbReference>
<dbReference type="Gene3D" id="2.10.70.10">
    <property type="entry name" value="Complement Module, domain 1"/>
    <property type="match status" value="1"/>
</dbReference>
<dbReference type="Pfam" id="PF00007">
    <property type="entry name" value="Cys_knot"/>
    <property type="match status" value="1"/>
</dbReference>
<sequence length="367" mass="40219">MGWLLPWLLPWLLAAATVRSGVMQAVVGSTGTLPPVPGPAASPPPRTQYCKWPCECPATAPRCAPGVSLVTDGCECCPVCARQLGATCDEAAPCDRHRGLYCDYSTDSPRYEIGVCAHVVGVGCVLDGVRYRNGQSFQPNCKYNCTCINGAVGCVPLCLSSRPPLVWCPRPRRVRLAGRCCDRWVCDDAKKLRRASPRHVPAPAYEGDGGLGQHNCMSYTSPWSLCSRSCGMGISTRISNANERCQLTTESRLCNLRPCQEGIVQHIKPGKKCLAVHRPEEPRNFTISGCVSRNTYRPKFCGVCTDGRCCTPYKSKTIDVIFVCPDGPGFSRKVMWINACFCHLSCKNPNDIFADLEHYHDYSEIAD</sequence>
<dbReference type="InParanoid" id="F6UH66"/>
<dbReference type="PROSITE" id="PS01208">
    <property type="entry name" value="VWFC_1"/>
    <property type="match status" value="1"/>
</dbReference>
<dbReference type="SMART" id="SM00041">
    <property type="entry name" value="CT"/>
    <property type="match status" value="1"/>
</dbReference>
<dbReference type="GeneID" id="100081234"/>
<evidence type="ECO:0000256" key="11">
    <source>
        <dbReference type="ARBA" id="ARBA00023157"/>
    </source>
</evidence>
<dbReference type="SMART" id="SM00121">
    <property type="entry name" value="IB"/>
    <property type="match status" value="1"/>
</dbReference>
<evidence type="ECO:0000256" key="17">
    <source>
        <dbReference type="PROSITE-ProRule" id="PRU00039"/>
    </source>
</evidence>
<evidence type="ECO:0000256" key="12">
    <source>
        <dbReference type="ARBA" id="ARBA00023180"/>
    </source>
</evidence>
<dbReference type="Gene3D" id="2.20.100.10">
    <property type="entry name" value="Thrombospondin type-1 (TSP1) repeat"/>
    <property type="match status" value="1"/>
</dbReference>